<organism evidence="7 8">
    <name type="scientific">Daphnia magna</name>
    <dbReference type="NCBI Taxonomy" id="35525"/>
    <lineage>
        <taxon>Eukaryota</taxon>
        <taxon>Metazoa</taxon>
        <taxon>Ecdysozoa</taxon>
        <taxon>Arthropoda</taxon>
        <taxon>Crustacea</taxon>
        <taxon>Branchiopoda</taxon>
        <taxon>Diplostraca</taxon>
        <taxon>Cladocera</taxon>
        <taxon>Anomopoda</taxon>
        <taxon>Daphniidae</taxon>
        <taxon>Daphnia</taxon>
    </lineage>
</organism>
<evidence type="ECO:0000259" key="6">
    <source>
        <dbReference type="PROSITE" id="PS50808"/>
    </source>
</evidence>
<feature type="region of interest" description="Disordered" evidence="5">
    <location>
        <begin position="1"/>
        <end position="24"/>
    </location>
</feature>
<dbReference type="EMBL" id="LRGB01001272">
    <property type="protein sequence ID" value="KZS13133.1"/>
    <property type="molecule type" value="Genomic_DNA"/>
</dbReference>
<dbReference type="Proteomes" id="UP000076858">
    <property type="component" value="Unassembled WGS sequence"/>
</dbReference>
<sequence length="124" mass="14030">MNSSTPKGSSTSTCVRESELAETHSATKVKKKKSWVWLHFDQIKNSNSSKCKYCSSTFVISGTGTMSKHLYAKHSTMLTKTNQSSLNSMGKIIKPFKYNAGKKQRFGNLRQNYSHYTNPLERLL</sequence>
<keyword evidence="8" id="KW-1185">Reference proteome</keyword>
<feature type="domain" description="BED-type" evidence="6">
    <location>
        <begin position="31"/>
        <end position="81"/>
    </location>
</feature>
<evidence type="ECO:0000256" key="3">
    <source>
        <dbReference type="ARBA" id="ARBA00022833"/>
    </source>
</evidence>
<evidence type="ECO:0000313" key="8">
    <source>
        <dbReference type="Proteomes" id="UP000076858"/>
    </source>
</evidence>
<evidence type="ECO:0000256" key="4">
    <source>
        <dbReference type="PROSITE-ProRule" id="PRU00027"/>
    </source>
</evidence>
<evidence type="ECO:0000256" key="1">
    <source>
        <dbReference type="ARBA" id="ARBA00022723"/>
    </source>
</evidence>
<keyword evidence="3" id="KW-0862">Zinc</keyword>
<dbReference type="PROSITE" id="PS50808">
    <property type="entry name" value="ZF_BED"/>
    <property type="match status" value="1"/>
</dbReference>
<dbReference type="SMART" id="SM00614">
    <property type="entry name" value="ZnF_BED"/>
    <property type="match status" value="1"/>
</dbReference>
<dbReference type="SUPFAM" id="SSF57667">
    <property type="entry name" value="beta-beta-alpha zinc fingers"/>
    <property type="match status" value="1"/>
</dbReference>
<reference evidence="7 8" key="1">
    <citation type="submission" date="2016-03" db="EMBL/GenBank/DDBJ databases">
        <title>EvidentialGene: Evidence-directed Construction of Genes on Genomes.</title>
        <authorList>
            <person name="Gilbert D.G."/>
            <person name="Choi J.-H."/>
            <person name="Mockaitis K."/>
            <person name="Colbourne J."/>
            <person name="Pfrender M."/>
        </authorList>
    </citation>
    <scope>NUCLEOTIDE SEQUENCE [LARGE SCALE GENOMIC DNA]</scope>
    <source>
        <strain evidence="7 8">Xinb3</strain>
        <tissue evidence="7">Complete organism</tissue>
    </source>
</reference>
<name>A0A164WBY8_9CRUS</name>
<comment type="caution">
    <text evidence="7">The sequence shown here is derived from an EMBL/GenBank/DDBJ whole genome shotgun (WGS) entry which is preliminary data.</text>
</comment>
<evidence type="ECO:0000313" key="7">
    <source>
        <dbReference type="EMBL" id="KZS13133.1"/>
    </source>
</evidence>
<keyword evidence="1" id="KW-0479">Metal-binding</keyword>
<evidence type="ECO:0000256" key="5">
    <source>
        <dbReference type="SAM" id="MobiDB-lite"/>
    </source>
</evidence>
<dbReference type="InterPro" id="IPR036236">
    <property type="entry name" value="Znf_C2H2_sf"/>
</dbReference>
<dbReference type="Pfam" id="PF02892">
    <property type="entry name" value="zf-BED"/>
    <property type="match status" value="1"/>
</dbReference>
<feature type="compositionally biased region" description="Polar residues" evidence="5">
    <location>
        <begin position="1"/>
        <end position="15"/>
    </location>
</feature>
<protein>
    <recommendedName>
        <fullName evidence="6">BED-type domain-containing protein</fullName>
    </recommendedName>
</protein>
<gene>
    <name evidence="7" type="ORF">APZ42_021804</name>
</gene>
<proteinExistence type="predicted"/>
<dbReference type="GO" id="GO:0008270">
    <property type="term" value="F:zinc ion binding"/>
    <property type="evidence" value="ECO:0007669"/>
    <property type="project" value="UniProtKB-KW"/>
</dbReference>
<dbReference type="InterPro" id="IPR003656">
    <property type="entry name" value="Znf_BED"/>
</dbReference>
<evidence type="ECO:0000256" key="2">
    <source>
        <dbReference type="ARBA" id="ARBA00022771"/>
    </source>
</evidence>
<dbReference type="AlphaFoldDB" id="A0A164WBY8"/>
<keyword evidence="2 4" id="KW-0863">Zinc-finger</keyword>
<dbReference type="GO" id="GO:0003677">
    <property type="term" value="F:DNA binding"/>
    <property type="evidence" value="ECO:0007669"/>
    <property type="project" value="InterPro"/>
</dbReference>
<accession>A0A164WBY8</accession>